<dbReference type="Gene3D" id="3.30.1320.10">
    <property type="match status" value="1"/>
</dbReference>
<evidence type="ECO:0000256" key="1">
    <source>
        <dbReference type="ARBA" id="ARBA00022980"/>
    </source>
</evidence>
<dbReference type="PANTHER" id="PTHR12919:SF20">
    <property type="entry name" value="SMALL RIBOSOMAL SUBUNIT PROTEIN BS16M"/>
    <property type="match status" value="1"/>
</dbReference>
<dbReference type="RefSeq" id="WP_213348263.1">
    <property type="nucleotide sequence ID" value="NZ_JAEDAM010000006.1"/>
</dbReference>
<dbReference type="PANTHER" id="PTHR12919">
    <property type="entry name" value="30S RIBOSOMAL PROTEIN S16"/>
    <property type="match status" value="1"/>
</dbReference>
<dbReference type="InterPro" id="IPR000307">
    <property type="entry name" value="Ribosomal_bS16"/>
</dbReference>
<sequence>MLKIRLARAGRKKNPFFKVVLTEHSRPAQTGFKSVFGWYDPLNHTSDINSEEVRKYIEKGAKPSERVAKILFKNTGDDFFKGFYNETEKNRSVKNKDK</sequence>
<dbReference type="NCBIfam" id="TIGR00002">
    <property type="entry name" value="S16"/>
    <property type="match status" value="1"/>
</dbReference>
<dbReference type="Proteomes" id="UP000680365">
    <property type="component" value="Unassembled WGS sequence"/>
</dbReference>
<evidence type="ECO:0000313" key="5">
    <source>
        <dbReference type="Proteomes" id="UP000680365"/>
    </source>
</evidence>
<protein>
    <recommendedName>
        <fullName evidence="3">Small ribosomal subunit protein bS16</fullName>
    </recommendedName>
</protein>
<comment type="caution">
    <text evidence="4">The sequence shown here is derived from an EMBL/GenBank/DDBJ whole genome shotgun (WGS) entry which is preliminary data.</text>
</comment>
<evidence type="ECO:0000256" key="3">
    <source>
        <dbReference type="HAMAP-Rule" id="MF_00385"/>
    </source>
</evidence>
<gene>
    <name evidence="3" type="primary">rpsP</name>
    <name evidence="4" type="ORF">VAMP_9n128</name>
</gene>
<dbReference type="HAMAP" id="MF_00385">
    <property type="entry name" value="Ribosomal_bS16"/>
    <property type="match status" value="1"/>
</dbReference>
<keyword evidence="2 3" id="KW-0687">Ribonucleoprotein</keyword>
<dbReference type="InterPro" id="IPR023803">
    <property type="entry name" value="Ribosomal_bS16_dom_sf"/>
</dbReference>
<accession>A0ABS5QJZ4</accession>
<dbReference type="InterPro" id="IPR020592">
    <property type="entry name" value="Ribosomal_bS16_CS"/>
</dbReference>
<dbReference type="EMBL" id="JAEDAM010000006">
    <property type="protein sequence ID" value="MBS8121585.1"/>
    <property type="molecule type" value="Genomic_DNA"/>
</dbReference>
<evidence type="ECO:0000313" key="4">
    <source>
        <dbReference type="EMBL" id="MBS8121585.1"/>
    </source>
</evidence>
<organism evidence="4 5">
    <name type="scientific">Candidatus Vampirococcus lugosii</name>
    <dbReference type="NCBI Taxonomy" id="2789015"/>
    <lineage>
        <taxon>Bacteria</taxon>
        <taxon>Candidatus Absconditibacteriota</taxon>
        <taxon>Vampirococcus</taxon>
    </lineage>
</organism>
<dbReference type="Pfam" id="PF00886">
    <property type="entry name" value="Ribosomal_S16"/>
    <property type="match status" value="1"/>
</dbReference>
<comment type="similarity">
    <text evidence="3">Belongs to the bacterial ribosomal protein bS16 family.</text>
</comment>
<evidence type="ECO:0000256" key="2">
    <source>
        <dbReference type="ARBA" id="ARBA00023274"/>
    </source>
</evidence>
<proteinExistence type="inferred from homology"/>
<dbReference type="PROSITE" id="PS00732">
    <property type="entry name" value="RIBOSOMAL_S16"/>
    <property type="match status" value="1"/>
</dbReference>
<keyword evidence="1 3" id="KW-0689">Ribosomal protein</keyword>
<reference evidence="4 5" key="1">
    <citation type="journal article" date="2021" name="Nat. Commun.">
        <title>Reductive evolution and unique predatory mode in the CPR bacterium Vampirococcus lugosii.</title>
        <authorList>
            <person name="Moreira D."/>
            <person name="Zivanovic Y."/>
            <person name="Lopez-Archilla A.I."/>
            <person name="Iniesto M."/>
            <person name="Lopez-Garcia P."/>
        </authorList>
    </citation>
    <scope>NUCLEOTIDE SEQUENCE [LARGE SCALE GENOMIC DNA]</scope>
    <source>
        <strain evidence="4">Chiprana</strain>
    </source>
</reference>
<name>A0ABS5QJZ4_9BACT</name>
<dbReference type="SUPFAM" id="SSF54565">
    <property type="entry name" value="Ribosomal protein S16"/>
    <property type="match status" value="1"/>
</dbReference>
<dbReference type="GO" id="GO:0005840">
    <property type="term" value="C:ribosome"/>
    <property type="evidence" value="ECO:0007669"/>
    <property type="project" value="UniProtKB-KW"/>
</dbReference>
<keyword evidence="5" id="KW-1185">Reference proteome</keyword>